<evidence type="ECO:0000256" key="12">
    <source>
        <dbReference type="ARBA" id="ARBA00057569"/>
    </source>
</evidence>
<dbReference type="InterPro" id="IPR001736">
    <property type="entry name" value="PLipase_D/transphosphatidylase"/>
</dbReference>
<evidence type="ECO:0000256" key="3">
    <source>
        <dbReference type="ARBA" id="ARBA00022516"/>
    </source>
</evidence>
<evidence type="ECO:0000256" key="11">
    <source>
        <dbReference type="ARBA" id="ARBA00023264"/>
    </source>
</evidence>
<dbReference type="GO" id="GO:0005886">
    <property type="term" value="C:plasma membrane"/>
    <property type="evidence" value="ECO:0007669"/>
    <property type="project" value="UniProtKB-SubCell"/>
</dbReference>
<comment type="similarity">
    <text evidence="13">Belongs to the phospholipase D family. Cardiolipin synthase subfamily.</text>
</comment>
<evidence type="ECO:0000256" key="14">
    <source>
        <dbReference type="NCBIfam" id="TIGR04265"/>
    </source>
</evidence>
<dbReference type="EC" id="2.7.8.-" evidence="13 14"/>
<evidence type="ECO:0000256" key="2">
    <source>
        <dbReference type="ARBA" id="ARBA00022475"/>
    </source>
</evidence>
<evidence type="ECO:0000256" key="13">
    <source>
        <dbReference type="HAMAP-Rule" id="MF_01916"/>
    </source>
</evidence>
<dbReference type="FunFam" id="3.30.870.10:FF:000014">
    <property type="entry name" value="Cardiolipin synthase"/>
    <property type="match status" value="1"/>
</dbReference>
<keyword evidence="8 13" id="KW-0443">Lipid metabolism</keyword>
<evidence type="ECO:0000256" key="10">
    <source>
        <dbReference type="ARBA" id="ARBA00023209"/>
    </source>
</evidence>
<accession>A0A917Q1T1</accession>
<dbReference type="Pfam" id="PF13091">
    <property type="entry name" value="PLDc_2"/>
    <property type="match status" value="2"/>
</dbReference>
<dbReference type="CDD" id="cd09110">
    <property type="entry name" value="PLDc_CLS_1"/>
    <property type="match status" value="1"/>
</dbReference>
<evidence type="ECO:0000256" key="1">
    <source>
        <dbReference type="ARBA" id="ARBA00004651"/>
    </source>
</evidence>
<feature type="active site" evidence="13">
    <location>
        <position position="223"/>
    </location>
</feature>
<keyword evidence="5 13" id="KW-0812">Transmembrane</keyword>
<dbReference type="HAMAP" id="MF_01916">
    <property type="entry name" value="Cardiolipin_synth_Cls"/>
    <property type="match status" value="1"/>
</dbReference>
<comment type="function">
    <text evidence="12 13">Catalyzes the reversible phosphatidyl group transfer from one phosphatidylglycerol molecule to another to form cardiolipin (CL) (diphosphatidylglycerol) and glycerol.</text>
</comment>
<dbReference type="GO" id="GO:0032049">
    <property type="term" value="P:cardiolipin biosynthetic process"/>
    <property type="evidence" value="ECO:0007669"/>
    <property type="project" value="UniProtKB-UniRule"/>
</dbReference>
<dbReference type="InterPro" id="IPR027379">
    <property type="entry name" value="CLS_N"/>
</dbReference>
<evidence type="ECO:0000256" key="8">
    <source>
        <dbReference type="ARBA" id="ARBA00023098"/>
    </source>
</evidence>
<feature type="transmembrane region" description="Helical" evidence="13">
    <location>
        <begin position="6"/>
        <end position="25"/>
    </location>
</feature>
<proteinExistence type="inferred from homology"/>
<dbReference type="SMART" id="SM00155">
    <property type="entry name" value="PLDc"/>
    <property type="match status" value="2"/>
</dbReference>
<feature type="transmembrane region" description="Helical" evidence="13">
    <location>
        <begin position="34"/>
        <end position="54"/>
    </location>
</feature>
<dbReference type="PANTHER" id="PTHR21248">
    <property type="entry name" value="CARDIOLIPIN SYNTHASE"/>
    <property type="match status" value="1"/>
</dbReference>
<keyword evidence="7 13" id="KW-1133">Transmembrane helix</keyword>
<dbReference type="Proteomes" id="UP000658382">
    <property type="component" value="Unassembled WGS sequence"/>
</dbReference>
<dbReference type="SUPFAM" id="SSF56024">
    <property type="entry name" value="Phospholipase D/nuclease"/>
    <property type="match status" value="2"/>
</dbReference>
<dbReference type="CDD" id="cd09112">
    <property type="entry name" value="PLDc_CLS_2"/>
    <property type="match status" value="1"/>
</dbReference>
<comment type="subcellular location">
    <subcellularLocation>
        <location evidence="1 13">Cell membrane</location>
        <topology evidence="1 13">Multi-pass membrane protein</topology>
    </subcellularLocation>
</comment>
<evidence type="ECO:0000259" key="15">
    <source>
        <dbReference type="PROSITE" id="PS50035"/>
    </source>
</evidence>
<dbReference type="NCBIfam" id="TIGR04265">
    <property type="entry name" value="bac_cardiolipin"/>
    <property type="match status" value="1"/>
</dbReference>
<evidence type="ECO:0000256" key="5">
    <source>
        <dbReference type="ARBA" id="ARBA00022692"/>
    </source>
</evidence>
<comment type="catalytic activity">
    <reaction evidence="13">
        <text>2 a 1,2-diacyl-sn-glycero-3-phospho-(1'-sn-glycerol) = a cardiolipin + glycerol</text>
        <dbReference type="Rhea" id="RHEA:31451"/>
        <dbReference type="ChEBI" id="CHEBI:17754"/>
        <dbReference type="ChEBI" id="CHEBI:62237"/>
        <dbReference type="ChEBI" id="CHEBI:64716"/>
    </reaction>
</comment>
<keyword evidence="17" id="KW-1185">Reference proteome</keyword>
<dbReference type="PANTHER" id="PTHR21248:SF22">
    <property type="entry name" value="PHOSPHOLIPASE D"/>
    <property type="match status" value="1"/>
</dbReference>
<dbReference type="RefSeq" id="WP_188634010.1">
    <property type="nucleotide sequence ID" value="NZ_BMNQ01000065.1"/>
</dbReference>
<evidence type="ECO:0000256" key="6">
    <source>
        <dbReference type="ARBA" id="ARBA00022737"/>
    </source>
</evidence>
<feature type="active site" evidence="13">
    <location>
        <position position="401"/>
    </location>
</feature>
<keyword evidence="6" id="KW-0677">Repeat</keyword>
<organism evidence="16 17">
    <name type="scientific">Lentibacillus kapialis</name>
    <dbReference type="NCBI Taxonomy" id="340214"/>
    <lineage>
        <taxon>Bacteria</taxon>
        <taxon>Bacillati</taxon>
        <taxon>Bacillota</taxon>
        <taxon>Bacilli</taxon>
        <taxon>Bacillales</taxon>
        <taxon>Bacillaceae</taxon>
        <taxon>Lentibacillus</taxon>
    </lineage>
</organism>
<dbReference type="EMBL" id="BMNQ01000065">
    <property type="protein sequence ID" value="GGK06251.1"/>
    <property type="molecule type" value="Genomic_DNA"/>
</dbReference>
<keyword evidence="11 13" id="KW-1208">Phospholipid metabolism</keyword>
<dbReference type="Gene3D" id="3.30.870.10">
    <property type="entry name" value="Endonuclease Chain A"/>
    <property type="match status" value="2"/>
</dbReference>
<dbReference type="InterPro" id="IPR030874">
    <property type="entry name" value="Cardiolipin_synth_Firmi"/>
</dbReference>
<dbReference type="InterPro" id="IPR025202">
    <property type="entry name" value="PLD-like_dom"/>
</dbReference>
<dbReference type="InterPro" id="IPR022924">
    <property type="entry name" value="Cardiolipin_synthase"/>
</dbReference>
<dbReference type="Pfam" id="PF13396">
    <property type="entry name" value="PLDc_N"/>
    <property type="match status" value="1"/>
</dbReference>
<name>A0A917Q1T1_9BACI</name>
<dbReference type="FunFam" id="3.30.870.10:FF:000021">
    <property type="entry name" value="Cardiolipin synthase"/>
    <property type="match status" value="1"/>
</dbReference>
<feature type="active site" evidence="13">
    <location>
        <position position="394"/>
    </location>
</feature>
<keyword evidence="3 13" id="KW-0444">Lipid biosynthesis</keyword>
<comment type="caution">
    <text evidence="16">The sequence shown here is derived from an EMBL/GenBank/DDBJ whole genome shotgun (WGS) entry which is preliminary data.</text>
</comment>
<gene>
    <name evidence="16" type="primary">clsA</name>
    <name evidence="16" type="ORF">GCM10007063_30930</name>
</gene>
<reference evidence="16" key="2">
    <citation type="submission" date="2020-09" db="EMBL/GenBank/DDBJ databases">
        <authorList>
            <person name="Sun Q."/>
            <person name="Ohkuma M."/>
        </authorList>
    </citation>
    <scope>NUCLEOTIDE SEQUENCE</scope>
    <source>
        <strain evidence="16">JCM 12580</strain>
    </source>
</reference>
<protein>
    <recommendedName>
        <fullName evidence="13 14">Cardiolipin synthase</fullName>
        <shortName evidence="13">CL synthase</shortName>
        <ecNumber evidence="13 14">2.7.8.-</ecNumber>
    </recommendedName>
</protein>
<evidence type="ECO:0000256" key="9">
    <source>
        <dbReference type="ARBA" id="ARBA00023136"/>
    </source>
</evidence>
<dbReference type="PROSITE" id="PS50035">
    <property type="entry name" value="PLD"/>
    <property type="match status" value="2"/>
</dbReference>
<evidence type="ECO:0000256" key="7">
    <source>
        <dbReference type="ARBA" id="ARBA00022989"/>
    </source>
</evidence>
<feature type="domain" description="PLD phosphodiesterase" evidence="15">
    <location>
        <begin position="211"/>
        <end position="238"/>
    </location>
</feature>
<keyword evidence="2 13" id="KW-1003">Cell membrane</keyword>
<reference evidence="16" key="1">
    <citation type="journal article" date="2014" name="Int. J. Syst. Evol. Microbiol.">
        <title>Complete genome sequence of Corynebacterium casei LMG S-19264T (=DSM 44701T), isolated from a smear-ripened cheese.</title>
        <authorList>
            <consortium name="US DOE Joint Genome Institute (JGI-PGF)"/>
            <person name="Walter F."/>
            <person name="Albersmeier A."/>
            <person name="Kalinowski J."/>
            <person name="Ruckert C."/>
        </authorList>
    </citation>
    <scope>NUCLEOTIDE SEQUENCE</scope>
    <source>
        <strain evidence="16">JCM 12580</strain>
    </source>
</reference>
<keyword evidence="4 13" id="KW-0808">Transferase</keyword>
<keyword evidence="9 13" id="KW-0472">Membrane</keyword>
<evidence type="ECO:0000256" key="4">
    <source>
        <dbReference type="ARBA" id="ARBA00022679"/>
    </source>
</evidence>
<evidence type="ECO:0000313" key="17">
    <source>
        <dbReference type="Proteomes" id="UP000658382"/>
    </source>
</evidence>
<feature type="active site" evidence="13">
    <location>
        <position position="396"/>
    </location>
</feature>
<evidence type="ECO:0000313" key="16">
    <source>
        <dbReference type="EMBL" id="GGK06251.1"/>
    </source>
</evidence>
<dbReference type="AlphaFoldDB" id="A0A917Q1T1"/>
<feature type="domain" description="PLD phosphodiesterase" evidence="15">
    <location>
        <begin position="389"/>
        <end position="416"/>
    </location>
</feature>
<feature type="active site" evidence="13">
    <location>
        <position position="216"/>
    </location>
</feature>
<feature type="active site" evidence="13">
    <location>
        <position position="218"/>
    </location>
</feature>
<keyword evidence="10 13" id="KW-0594">Phospholipid biosynthesis</keyword>
<dbReference type="GO" id="GO:0008808">
    <property type="term" value="F:cardiolipin synthase activity"/>
    <property type="evidence" value="ECO:0007669"/>
    <property type="project" value="UniProtKB-UniRule"/>
</dbReference>
<sequence>MSIVSIILGILFFVNIIFALAIIFFERQHPSTTWAWLMVLVFLPIVGFILYLIFNQNFSKKKMFYWADREKIGIKEKIAEQIETIKNGSFPFKSANSAAYKDNIYMHLVNDESLFTQDNAVAIYTDGREKFDALLHDIAHATDHIHIQYYIIHEDGLGKELVNALTEKAEQGVHVRVLYDYMGSRGISSHFYKELKRAGGLVEVFFPHFHLNYRNHRKLAIIDGTIGYIGGFNVGDEYLGLDKKFGYWRDTHLRTEGKVVHALQTRFILDWNQASKHHKFAYEERLFPDVSEAGNIGAQIVSSGPDTEWQQIKNGYIKMINSAKTYIYMQTPYFIPDDSLLDALKIAALSGIDVRLMVPDKPDHMFVYWATLSNVGELLKAGAKVYIYRNGFVHAKTLVVDDTTASVGTANSDLRSFRLNFEVNAFLYDQKTTVELRQAFENDMQLTDELTLEDYQQRSMTIKVKESISRLISPVL</sequence>